<evidence type="ECO:0000256" key="1">
    <source>
        <dbReference type="SAM" id="Coils"/>
    </source>
</evidence>
<proteinExistence type="predicted"/>
<keyword evidence="4" id="KW-1185">Reference proteome</keyword>
<feature type="region of interest" description="Disordered" evidence="2">
    <location>
        <begin position="155"/>
        <end position="203"/>
    </location>
</feature>
<evidence type="ECO:0000313" key="3">
    <source>
        <dbReference type="EMBL" id="EXJ80168.1"/>
    </source>
</evidence>
<protein>
    <submittedName>
        <fullName evidence="3">Uncharacterized protein</fullName>
    </submittedName>
</protein>
<organism evidence="3 4">
    <name type="scientific">Capronia coronata CBS 617.96</name>
    <dbReference type="NCBI Taxonomy" id="1182541"/>
    <lineage>
        <taxon>Eukaryota</taxon>
        <taxon>Fungi</taxon>
        <taxon>Dikarya</taxon>
        <taxon>Ascomycota</taxon>
        <taxon>Pezizomycotina</taxon>
        <taxon>Eurotiomycetes</taxon>
        <taxon>Chaetothyriomycetidae</taxon>
        <taxon>Chaetothyriales</taxon>
        <taxon>Herpotrichiellaceae</taxon>
        <taxon>Capronia</taxon>
    </lineage>
</organism>
<dbReference type="HOGENOM" id="CLU_1602727_0_0_1"/>
<evidence type="ECO:0000313" key="4">
    <source>
        <dbReference type="Proteomes" id="UP000019484"/>
    </source>
</evidence>
<reference evidence="3 4" key="1">
    <citation type="submission" date="2013-03" db="EMBL/GenBank/DDBJ databases">
        <title>The Genome Sequence of Capronia coronata CBS 617.96.</title>
        <authorList>
            <consortium name="The Broad Institute Genomics Platform"/>
            <person name="Cuomo C."/>
            <person name="de Hoog S."/>
            <person name="Gorbushina A."/>
            <person name="Walker B."/>
            <person name="Young S.K."/>
            <person name="Zeng Q."/>
            <person name="Gargeya S."/>
            <person name="Fitzgerald M."/>
            <person name="Haas B."/>
            <person name="Abouelleil A."/>
            <person name="Allen A.W."/>
            <person name="Alvarado L."/>
            <person name="Arachchi H.M."/>
            <person name="Berlin A.M."/>
            <person name="Chapman S.B."/>
            <person name="Gainer-Dewar J."/>
            <person name="Goldberg J."/>
            <person name="Griggs A."/>
            <person name="Gujja S."/>
            <person name="Hansen M."/>
            <person name="Howarth C."/>
            <person name="Imamovic A."/>
            <person name="Ireland A."/>
            <person name="Larimer J."/>
            <person name="McCowan C."/>
            <person name="Murphy C."/>
            <person name="Pearson M."/>
            <person name="Poon T.W."/>
            <person name="Priest M."/>
            <person name="Roberts A."/>
            <person name="Saif S."/>
            <person name="Shea T."/>
            <person name="Sisk P."/>
            <person name="Sykes S."/>
            <person name="Wortman J."/>
            <person name="Nusbaum C."/>
            <person name="Birren B."/>
        </authorList>
    </citation>
    <scope>NUCLEOTIDE SEQUENCE [LARGE SCALE GENOMIC DNA]</scope>
    <source>
        <strain evidence="3 4">CBS 617.96</strain>
    </source>
</reference>
<dbReference type="RefSeq" id="XP_007727362.1">
    <property type="nucleotide sequence ID" value="XM_007729172.1"/>
</dbReference>
<name>W9XIW8_9EURO</name>
<dbReference type="GeneID" id="19163161"/>
<feature type="compositionally biased region" description="Basic and acidic residues" evidence="2">
    <location>
        <begin position="170"/>
        <end position="180"/>
    </location>
</feature>
<gene>
    <name evidence="3" type="ORF">A1O1_08310</name>
</gene>
<dbReference type="AlphaFoldDB" id="W9XIW8"/>
<dbReference type="EMBL" id="AMWN01000008">
    <property type="protein sequence ID" value="EXJ80168.1"/>
    <property type="molecule type" value="Genomic_DNA"/>
</dbReference>
<feature type="coiled-coil region" evidence="1">
    <location>
        <begin position="24"/>
        <end position="86"/>
    </location>
</feature>
<dbReference type="Proteomes" id="UP000019484">
    <property type="component" value="Unassembled WGS sequence"/>
</dbReference>
<sequence length="203" mass="22718">MSRSPLPCRDANCRHGDCSLSRQNKQLEQRVGDELLRANRAESKRELLKTDFTHLESAMKARDKENSGLKERIASLEASLKETSAALEVEKTAANEIRGTLRMVNFNKEHQLVMAQQALALVNKIQLDKAETLSEIIQDYLRRLGTDINLQALPDEKQASNALRTPKRPRSAEPVDESARKQSTKPRIPPQREKVAEGGPNGA</sequence>
<comment type="caution">
    <text evidence="3">The sequence shown here is derived from an EMBL/GenBank/DDBJ whole genome shotgun (WGS) entry which is preliminary data.</text>
</comment>
<evidence type="ECO:0000256" key="2">
    <source>
        <dbReference type="SAM" id="MobiDB-lite"/>
    </source>
</evidence>
<accession>W9XIW8</accession>
<keyword evidence="1" id="KW-0175">Coiled coil</keyword>